<keyword evidence="1" id="KW-0472">Membrane</keyword>
<dbReference type="InterPro" id="IPR007245">
    <property type="entry name" value="PIG-T"/>
</dbReference>
<evidence type="ECO:0000256" key="2">
    <source>
        <dbReference type="SAM" id="SignalP"/>
    </source>
</evidence>
<dbReference type="Proteomes" id="UP001217754">
    <property type="component" value="Chromosome 5"/>
</dbReference>
<dbReference type="PANTHER" id="PTHR12959:SF11">
    <property type="entry name" value="GPI TRANSAMIDASE COMPONENT PIG-T"/>
    <property type="match status" value="1"/>
</dbReference>
<dbReference type="RefSeq" id="XP_060122929.1">
    <property type="nucleotide sequence ID" value="XM_060266946.1"/>
</dbReference>
<feature type="chain" id="PRO_5042017728" evidence="2">
    <location>
        <begin position="19"/>
        <end position="532"/>
    </location>
</feature>
<proteinExistence type="predicted"/>
<dbReference type="GeneID" id="85226665"/>
<keyword evidence="1" id="KW-0812">Transmembrane</keyword>
<keyword evidence="1" id="KW-1133">Transmembrane helix</keyword>
<keyword evidence="4" id="KW-1185">Reference proteome</keyword>
<dbReference type="PROSITE" id="PS51257">
    <property type="entry name" value="PROKAR_LIPOPROTEIN"/>
    <property type="match status" value="1"/>
</dbReference>
<evidence type="ECO:0000313" key="3">
    <source>
        <dbReference type="EMBL" id="WFD40032.1"/>
    </source>
</evidence>
<evidence type="ECO:0000313" key="4">
    <source>
        <dbReference type="Proteomes" id="UP001217754"/>
    </source>
</evidence>
<gene>
    <name evidence="3" type="primary">GPI16</name>
    <name evidence="3" type="ORF">MJAP1_003014</name>
</gene>
<sequence length="532" mass="58772">MRFGVCALLGALVACVAGETFNETLDLRTLPGGRVHAAFSFALHSDDASLHHFRLLPRGLLQPVASLDVDAFQLSLTAGRWQYGAWGAQAGSQSAASGAEVWASFGKEHSMPLATRWRRLTSALAGTFCASLDAIDEATSVEVPAMYAWSDAPANASMLHAYLPSESVCTENITPLLKLLPCKGGAGLASLVQPHTILKSEFHSISARVRRTASGYTVVLGVEVVMRPPSIEHTGHHWTLDTLFSRGIDKACPVADTSAVRLVVPHKASVTPVGRVVDDDEDDEWHNPYTVRTDEHVYDTTRAPFSLAFHADRAGPFLRRAPLQASRQVLGYGQEKNLVRLTLHNDLPTETVYVQYYDQLPWVVAPLMHTLHTSLVQNAQDDDETVRYRDDFDTPFVAHAHYQPSQLRNKTGAVELTLRVPAASTLTVTYVIAKRVLHYDEHVPDPHRGIDLPPALFVPVVHGRPWAYVHRQAPVHAVQSERIYAAPSLLDIAVPDFSMPYNIILFYSTFVALFFGSMLNLMVRQFYDVVIE</sequence>
<feature type="transmembrane region" description="Helical" evidence="1">
    <location>
        <begin position="504"/>
        <end position="523"/>
    </location>
</feature>
<accession>A0AAF0JAP1</accession>
<dbReference type="PANTHER" id="PTHR12959">
    <property type="entry name" value="GPI TRANSAMIDASE COMPONENT PIG-T-RELATED"/>
    <property type="match status" value="1"/>
</dbReference>
<organism evidence="3 4">
    <name type="scientific">Malassezia japonica</name>
    <dbReference type="NCBI Taxonomy" id="223818"/>
    <lineage>
        <taxon>Eukaryota</taxon>
        <taxon>Fungi</taxon>
        <taxon>Dikarya</taxon>
        <taxon>Basidiomycota</taxon>
        <taxon>Ustilaginomycotina</taxon>
        <taxon>Malasseziomycetes</taxon>
        <taxon>Malasseziales</taxon>
        <taxon>Malasseziaceae</taxon>
        <taxon>Malassezia</taxon>
    </lineage>
</organism>
<dbReference type="GO" id="GO:0016255">
    <property type="term" value="P:attachment of GPI anchor to protein"/>
    <property type="evidence" value="ECO:0007669"/>
    <property type="project" value="InterPro"/>
</dbReference>
<keyword evidence="2" id="KW-0732">Signal</keyword>
<dbReference type="Pfam" id="PF04113">
    <property type="entry name" value="Gpi16"/>
    <property type="match status" value="2"/>
</dbReference>
<evidence type="ECO:0000256" key="1">
    <source>
        <dbReference type="SAM" id="Phobius"/>
    </source>
</evidence>
<feature type="signal peptide" evidence="2">
    <location>
        <begin position="1"/>
        <end position="18"/>
    </location>
</feature>
<name>A0AAF0JAP1_9BASI</name>
<dbReference type="GO" id="GO:0042765">
    <property type="term" value="C:GPI-anchor transamidase complex"/>
    <property type="evidence" value="ECO:0007669"/>
    <property type="project" value="InterPro"/>
</dbReference>
<dbReference type="EMBL" id="CP119962">
    <property type="protein sequence ID" value="WFD40032.1"/>
    <property type="molecule type" value="Genomic_DNA"/>
</dbReference>
<dbReference type="AlphaFoldDB" id="A0AAF0JAP1"/>
<protein>
    <submittedName>
        <fullName evidence="3">Subunit of the glycosylphosphatidylinositol transamidase complex-like protein</fullName>
    </submittedName>
</protein>
<reference evidence="3" key="1">
    <citation type="submission" date="2023-03" db="EMBL/GenBank/DDBJ databases">
        <title>Mating type loci evolution in Malassezia.</title>
        <authorList>
            <person name="Coelho M.A."/>
        </authorList>
    </citation>
    <scope>NUCLEOTIDE SEQUENCE</scope>
    <source>
        <strain evidence="3">CBS 9431</strain>
    </source>
</reference>